<feature type="compositionally biased region" description="Pro residues" evidence="1">
    <location>
        <begin position="232"/>
        <end position="256"/>
    </location>
</feature>
<feature type="compositionally biased region" description="Pro residues" evidence="1">
    <location>
        <begin position="270"/>
        <end position="287"/>
    </location>
</feature>
<keyword evidence="3" id="KW-1185">Reference proteome</keyword>
<evidence type="ECO:0000313" key="2">
    <source>
        <dbReference type="EMBL" id="GMR48600.1"/>
    </source>
</evidence>
<dbReference type="Proteomes" id="UP001328107">
    <property type="component" value="Unassembled WGS sequence"/>
</dbReference>
<comment type="caution">
    <text evidence="2">The sequence shown here is derived from an EMBL/GenBank/DDBJ whole genome shotgun (WGS) entry which is preliminary data.</text>
</comment>
<evidence type="ECO:0000256" key="1">
    <source>
        <dbReference type="SAM" id="MobiDB-lite"/>
    </source>
</evidence>
<feature type="region of interest" description="Disordered" evidence="1">
    <location>
        <begin position="226"/>
        <end position="413"/>
    </location>
</feature>
<feature type="region of interest" description="Disordered" evidence="1">
    <location>
        <begin position="1"/>
        <end position="40"/>
    </location>
</feature>
<reference evidence="3" key="1">
    <citation type="submission" date="2022-10" db="EMBL/GenBank/DDBJ databases">
        <title>Genome assembly of Pristionchus species.</title>
        <authorList>
            <person name="Yoshida K."/>
            <person name="Sommer R.J."/>
        </authorList>
    </citation>
    <scope>NUCLEOTIDE SEQUENCE [LARGE SCALE GENOMIC DNA]</scope>
    <source>
        <strain evidence="3">RS5460</strain>
    </source>
</reference>
<dbReference type="EMBL" id="BTRK01000004">
    <property type="protein sequence ID" value="GMR48600.1"/>
    <property type="molecule type" value="Genomic_DNA"/>
</dbReference>
<gene>
    <name evidence="2" type="ORF">PMAYCL1PPCAC_18795</name>
</gene>
<organism evidence="2 3">
    <name type="scientific">Pristionchus mayeri</name>
    <dbReference type="NCBI Taxonomy" id="1317129"/>
    <lineage>
        <taxon>Eukaryota</taxon>
        <taxon>Metazoa</taxon>
        <taxon>Ecdysozoa</taxon>
        <taxon>Nematoda</taxon>
        <taxon>Chromadorea</taxon>
        <taxon>Rhabditida</taxon>
        <taxon>Rhabditina</taxon>
        <taxon>Diplogasteromorpha</taxon>
        <taxon>Diplogasteroidea</taxon>
        <taxon>Neodiplogasteridae</taxon>
        <taxon>Pristionchus</taxon>
    </lineage>
</organism>
<sequence length="413" mass="46040">SVSSKTLPNSAPPQFDREDMEEDSDSLVSSHSPPPSDFFFVRNHVIDPQIDPDQIIFDTAIPQFASRGSPPAPPPHIAARRCTAAPTTQTPPTTTTQKPTRPWRFSSRATTTRRPETVPWWLVSLHHSRQSLPLRWTTTTTPVPTTTTTLSTTTREVEKAETKAGIHYDHTNNRTVYRYFWKPNTEEEAVIPEMIDENGQTLRMIKNQKVEADEESVTPVEEAPFEEFIPTEDPPPPPSTTAPPPPTTHSPTPRPSPSTTTPPITWSTPPLRPPPTTAAPQRPPRFEPIPEFAPRQPKIIRDPIFGLQPRPEIRPQHPTQQQPRPDRFRIATGSRTFGTPTEAAEEDEEQLPQFGPEQLPLQPRAPETQRPTSTARTTTSPSTTRTTTTSTTTTTTSLPETSATEETLPEASE</sequence>
<protein>
    <submittedName>
        <fullName evidence="2">Uncharacterized protein</fullName>
    </submittedName>
</protein>
<feature type="compositionally biased region" description="Low complexity" evidence="1">
    <location>
        <begin position="83"/>
        <end position="100"/>
    </location>
</feature>
<feature type="compositionally biased region" description="Low complexity" evidence="1">
    <location>
        <begin position="370"/>
        <end position="413"/>
    </location>
</feature>
<proteinExistence type="predicted"/>
<evidence type="ECO:0000313" key="3">
    <source>
        <dbReference type="Proteomes" id="UP001328107"/>
    </source>
</evidence>
<feature type="non-terminal residue" evidence="2">
    <location>
        <position position="1"/>
    </location>
</feature>
<feature type="region of interest" description="Disordered" evidence="1">
    <location>
        <begin position="83"/>
        <end position="110"/>
    </location>
</feature>
<feature type="compositionally biased region" description="Low complexity" evidence="1">
    <location>
        <begin position="257"/>
        <end position="269"/>
    </location>
</feature>
<name>A0AAN5I203_9BILA</name>
<dbReference type="AlphaFoldDB" id="A0AAN5I203"/>
<accession>A0AAN5I203</accession>